<evidence type="ECO:0000313" key="22">
    <source>
        <dbReference type="Proteomes" id="UP000438120"/>
    </source>
</evidence>
<dbReference type="SUPFAM" id="SSF52402">
    <property type="entry name" value="Adenine nucleotide alpha hydrolases-like"/>
    <property type="match status" value="1"/>
</dbReference>
<dbReference type="GO" id="GO:0002937">
    <property type="term" value="P:tRNA 4-thiouridine biosynthesis"/>
    <property type="evidence" value="ECO:0007669"/>
    <property type="project" value="TreeGrafter"/>
</dbReference>
<dbReference type="GO" id="GO:0000049">
    <property type="term" value="F:tRNA binding"/>
    <property type="evidence" value="ECO:0007669"/>
    <property type="project" value="UniProtKB-UniRule"/>
</dbReference>
<proteinExistence type="inferred from homology"/>
<dbReference type="HAMAP" id="MF_00021">
    <property type="entry name" value="ThiI"/>
    <property type="match status" value="1"/>
</dbReference>
<feature type="binding site" evidence="19">
    <location>
        <position position="265"/>
    </location>
    <ligand>
        <name>ATP</name>
        <dbReference type="ChEBI" id="CHEBI:30616"/>
    </ligand>
</feature>
<dbReference type="NCBIfam" id="TIGR00342">
    <property type="entry name" value="tRNA uracil 4-sulfurtransferase ThiI"/>
    <property type="match status" value="1"/>
</dbReference>
<evidence type="ECO:0000256" key="16">
    <source>
        <dbReference type="ARBA" id="ARBA00075337"/>
    </source>
</evidence>
<keyword evidence="5 19" id="KW-0808">Transferase</keyword>
<keyword evidence="6 19" id="KW-0547">Nucleotide-binding</keyword>
<feature type="binding site" evidence="19">
    <location>
        <position position="296"/>
    </location>
    <ligand>
        <name>ATP</name>
        <dbReference type="ChEBI" id="CHEBI:30616"/>
    </ligand>
</feature>
<dbReference type="GO" id="GO:0140741">
    <property type="term" value="F:tRNA-uracil-4 sulfurtransferase activity"/>
    <property type="evidence" value="ECO:0007669"/>
    <property type="project" value="UniProtKB-EC"/>
</dbReference>
<evidence type="ECO:0000256" key="17">
    <source>
        <dbReference type="ARBA" id="ARBA00077849"/>
    </source>
</evidence>
<organism evidence="21 22">
    <name type="scientific">Lactobacillus porci</name>
    <dbReference type="NCBI Taxonomy" id="2012477"/>
    <lineage>
        <taxon>Bacteria</taxon>
        <taxon>Bacillati</taxon>
        <taxon>Bacillota</taxon>
        <taxon>Bacilli</taxon>
        <taxon>Lactobacillales</taxon>
        <taxon>Lactobacillaceae</taxon>
        <taxon>Lactobacillus</taxon>
    </lineage>
</organism>
<dbReference type="SMART" id="SM00981">
    <property type="entry name" value="THUMP"/>
    <property type="match status" value="1"/>
</dbReference>
<comment type="pathway">
    <text evidence="2 19">Cofactor biosynthesis; thiamine diphosphate biosynthesis.</text>
</comment>
<keyword evidence="4 19" id="KW-0820">tRNA-binding</keyword>
<evidence type="ECO:0000256" key="14">
    <source>
        <dbReference type="ARBA" id="ARBA00066827"/>
    </source>
</evidence>
<dbReference type="EMBL" id="VUMX01000002">
    <property type="protein sequence ID" value="MST86338.1"/>
    <property type="molecule type" value="Genomic_DNA"/>
</dbReference>
<reference evidence="21 22" key="1">
    <citation type="submission" date="2019-08" db="EMBL/GenBank/DDBJ databases">
        <title>In-depth cultivation of the pig gut microbiome towards novel bacterial diversity and tailored functional studies.</title>
        <authorList>
            <person name="Wylensek D."/>
            <person name="Hitch T.C.A."/>
            <person name="Clavel T."/>
        </authorList>
    </citation>
    <scope>NUCLEOTIDE SEQUENCE [LARGE SCALE GENOMIC DNA]</scope>
    <source>
        <strain evidence="21 22">Bifido-178-WT-2B</strain>
    </source>
</reference>
<keyword evidence="7 19" id="KW-0067">ATP-binding</keyword>
<dbReference type="InterPro" id="IPR004114">
    <property type="entry name" value="THUMP_dom"/>
</dbReference>
<evidence type="ECO:0000256" key="15">
    <source>
        <dbReference type="ARBA" id="ARBA00071867"/>
    </source>
</evidence>
<dbReference type="Pfam" id="PF02926">
    <property type="entry name" value="THUMP"/>
    <property type="match status" value="1"/>
</dbReference>
<dbReference type="InterPro" id="IPR003720">
    <property type="entry name" value="tRNA_STrfase"/>
</dbReference>
<dbReference type="GO" id="GO:0005524">
    <property type="term" value="F:ATP binding"/>
    <property type="evidence" value="ECO:0007669"/>
    <property type="project" value="UniProtKB-UniRule"/>
</dbReference>
<feature type="binding site" evidence="19">
    <location>
        <begin position="208"/>
        <end position="209"/>
    </location>
    <ligand>
        <name>ATP</name>
        <dbReference type="ChEBI" id="CHEBI:30616"/>
    </ligand>
</feature>
<evidence type="ECO:0000256" key="13">
    <source>
        <dbReference type="ARBA" id="ARBA00061472"/>
    </source>
</evidence>
<keyword evidence="3 19" id="KW-0963">Cytoplasm</keyword>
<comment type="similarity">
    <text evidence="13 19">Belongs to the ThiI family.</text>
</comment>
<accession>A0A6A8M9G4</accession>
<dbReference type="PANTHER" id="PTHR43209">
    <property type="entry name" value="TRNA SULFURTRANSFERASE"/>
    <property type="match status" value="1"/>
</dbReference>
<name>A0A6A8M9G4_9LACO</name>
<dbReference type="OrthoDB" id="9773948at2"/>
<dbReference type="GO" id="GO:0009228">
    <property type="term" value="P:thiamine biosynthetic process"/>
    <property type="evidence" value="ECO:0007669"/>
    <property type="project" value="UniProtKB-KW"/>
</dbReference>
<dbReference type="EC" id="2.8.1.4" evidence="14 19"/>
<feature type="binding site" evidence="19">
    <location>
        <position position="287"/>
    </location>
    <ligand>
        <name>ATP</name>
        <dbReference type="ChEBI" id="CHEBI:30616"/>
    </ligand>
</feature>
<feature type="binding site" evidence="19">
    <location>
        <begin position="183"/>
        <end position="184"/>
    </location>
    <ligand>
        <name>ATP</name>
        <dbReference type="ChEBI" id="CHEBI:30616"/>
    </ligand>
</feature>
<dbReference type="GO" id="GO:0052837">
    <property type="term" value="P:thiazole biosynthetic process"/>
    <property type="evidence" value="ECO:0007669"/>
    <property type="project" value="TreeGrafter"/>
</dbReference>
<keyword evidence="8 19" id="KW-0694">RNA-binding</keyword>
<dbReference type="Pfam" id="PF02568">
    <property type="entry name" value="ThiI"/>
    <property type="match status" value="1"/>
</dbReference>
<gene>
    <name evidence="19 21" type="primary">thiI</name>
    <name evidence="21" type="ORF">FYJ62_01400</name>
</gene>
<keyword evidence="9 19" id="KW-0784">Thiamine biosynthesis</keyword>
<evidence type="ECO:0000256" key="2">
    <source>
        <dbReference type="ARBA" id="ARBA00004948"/>
    </source>
</evidence>
<dbReference type="RefSeq" id="WP_154546999.1">
    <property type="nucleotide sequence ID" value="NZ_JBKZBY010000006.1"/>
</dbReference>
<dbReference type="PROSITE" id="PS51165">
    <property type="entry name" value="THUMP"/>
    <property type="match status" value="1"/>
</dbReference>
<dbReference type="InterPro" id="IPR049962">
    <property type="entry name" value="THUMP_ThiI"/>
</dbReference>
<dbReference type="FunFam" id="3.40.50.620:FF:000053">
    <property type="entry name" value="Probable tRNA sulfurtransferase"/>
    <property type="match status" value="1"/>
</dbReference>
<evidence type="ECO:0000256" key="19">
    <source>
        <dbReference type="HAMAP-Rule" id="MF_00021"/>
    </source>
</evidence>
<sequence>MQYTEIMVRYGELSTKGKNRKDFINRLAGNVQKVLRDFPDLAIKTHHDRMHIILNGTPFEKVDERLKLVFGIQTYSPVIRTEKTLEEIEKTALELMQATYKEGMTFKVNTRRSDHKYEYDTNQLNQLVADYLYNHMTGLQAEMKRPDMVLRLEIRQDGAYISNQLLHGIGGMPVGTAGKAMMMLSGGIDSPVASYLAMKRGVDIEMVHFFSPPYTSEKALAKAMELTSILAKYCGKINFIQVPFAEIQETIKEKLPEGYLMTVQRRFMLRLADMIRAKRHGLAIFNGESVGQVASQTLESMAAINDVTATPVIRPVATMDKNEIIAKAEEIGTFDLSIQPFEDCCTIFAPPRPKTKPKIDKAREYEARLDVDGLLERALAGVKVTPIYPGQKFIDNIADEDAALL</sequence>
<evidence type="ECO:0000256" key="4">
    <source>
        <dbReference type="ARBA" id="ARBA00022555"/>
    </source>
</evidence>
<evidence type="ECO:0000256" key="8">
    <source>
        <dbReference type="ARBA" id="ARBA00022884"/>
    </source>
</evidence>
<dbReference type="CDD" id="cd01712">
    <property type="entry name" value="PPase_ThiI"/>
    <property type="match status" value="1"/>
</dbReference>
<dbReference type="Proteomes" id="UP000438120">
    <property type="component" value="Unassembled WGS sequence"/>
</dbReference>
<evidence type="ECO:0000256" key="10">
    <source>
        <dbReference type="ARBA" id="ARBA00050570"/>
    </source>
</evidence>
<comment type="function">
    <text evidence="12 19">Catalyzes the ATP-dependent transfer of a sulfur to tRNA to produce 4-thiouridine in position 8 of tRNAs, which functions as a near-UV photosensor. Also catalyzes the transfer of sulfur to the sulfur carrier protein ThiS, forming ThiS-thiocarboxylate. This is a step in the synthesis of thiazole, in the thiamine biosynthesis pathway. The sulfur is donated as persulfide by IscS.</text>
</comment>
<keyword evidence="22" id="KW-1185">Reference proteome</keyword>
<dbReference type="SUPFAM" id="SSF143437">
    <property type="entry name" value="THUMP domain-like"/>
    <property type="match status" value="1"/>
</dbReference>
<dbReference type="InterPro" id="IPR050102">
    <property type="entry name" value="tRNA_sulfurtransferase_ThiI"/>
</dbReference>
<evidence type="ECO:0000256" key="5">
    <source>
        <dbReference type="ARBA" id="ARBA00022679"/>
    </source>
</evidence>
<evidence type="ECO:0000313" key="21">
    <source>
        <dbReference type="EMBL" id="MST86338.1"/>
    </source>
</evidence>
<evidence type="ECO:0000256" key="7">
    <source>
        <dbReference type="ARBA" id="ARBA00022840"/>
    </source>
</evidence>
<comment type="catalytic activity">
    <reaction evidence="10 19">
        <text>[ThiI sulfur-carrier protein]-S-sulfanyl-L-cysteine + a uridine in tRNA + 2 reduced [2Fe-2S]-[ferredoxin] + ATP + H(+) = [ThiI sulfur-carrier protein]-L-cysteine + a 4-thiouridine in tRNA + 2 oxidized [2Fe-2S]-[ferredoxin] + AMP + diphosphate</text>
        <dbReference type="Rhea" id="RHEA:24176"/>
        <dbReference type="Rhea" id="RHEA-COMP:10000"/>
        <dbReference type="Rhea" id="RHEA-COMP:10001"/>
        <dbReference type="Rhea" id="RHEA-COMP:13337"/>
        <dbReference type="Rhea" id="RHEA-COMP:13338"/>
        <dbReference type="Rhea" id="RHEA-COMP:13339"/>
        <dbReference type="Rhea" id="RHEA-COMP:13340"/>
        <dbReference type="ChEBI" id="CHEBI:15378"/>
        <dbReference type="ChEBI" id="CHEBI:29950"/>
        <dbReference type="ChEBI" id="CHEBI:30616"/>
        <dbReference type="ChEBI" id="CHEBI:33019"/>
        <dbReference type="ChEBI" id="CHEBI:33737"/>
        <dbReference type="ChEBI" id="CHEBI:33738"/>
        <dbReference type="ChEBI" id="CHEBI:61963"/>
        <dbReference type="ChEBI" id="CHEBI:65315"/>
        <dbReference type="ChEBI" id="CHEBI:136798"/>
        <dbReference type="ChEBI" id="CHEBI:456215"/>
        <dbReference type="EC" id="2.8.1.4"/>
    </reaction>
</comment>
<dbReference type="Pfam" id="PF22025">
    <property type="entry name" value="ThiI_fer"/>
    <property type="match status" value="1"/>
</dbReference>
<evidence type="ECO:0000256" key="3">
    <source>
        <dbReference type="ARBA" id="ARBA00022490"/>
    </source>
</evidence>
<evidence type="ECO:0000259" key="20">
    <source>
        <dbReference type="PROSITE" id="PS51165"/>
    </source>
</evidence>
<dbReference type="GO" id="GO:0005829">
    <property type="term" value="C:cytosol"/>
    <property type="evidence" value="ECO:0007669"/>
    <property type="project" value="TreeGrafter"/>
</dbReference>
<feature type="domain" description="THUMP" evidence="20">
    <location>
        <begin position="60"/>
        <end position="165"/>
    </location>
</feature>
<dbReference type="Gene3D" id="3.40.50.620">
    <property type="entry name" value="HUPs"/>
    <property type="match status" value="1"/>
</dbReference>
<comment type="catalytic activity">
    <reaction evidence="11 19">
        <text>[ThiS sulfur-carrier protein]-C-terminal Gly-Gly-AMP + S-sulfanyl-L-cysteinyl-[cysteine desulfurase] + AH2 = [ThiS sulfur-carrier protein]-C-terminal-Gly-aminoethanethioate + L-cysteinyl-[cysteine desulfurase] + A + AMP + 2 H(+)</text>
        <dbReference type="Rhea" id="RHEA:43340"/>
        <dbReference type="Rhea" id="RHEA-COMP:12157"/>
        <dbReference type="Rhea" id="RHEA-COMP:12158"/>
        <dbReference type="Rhea" id="RHEA-COMP:12910"/>
        <dbReference type="Rhea" id="RHEA-COMP:19908"/>
        <dbReference type="ChEBI" id="CHEBI:13193"/>
        <dbReference type="ChEBI" id="CHEBI:15378"/>
        <dbReference type="ChEBI" id="CHEBI:17499"/>
        <dbReference type="ChEBI" id="CHEBI:29950"/>
        <dbReference type="ChEBI" id="CHEBI:61963"/>
        <dbReference type="ChEBI" id="CHEBI:90618"/>
        <dbReference type="ChEBI" id="CHEBI:232372"/>
        <dbReference type="ChEBI" id="CHEBI:456215"/>
    </reaction>
</comment>
<dbReference type="InterPro" id="IPR014729">
    <property type="entry name" value="Rossmann-like_a/b/a_fold"/>
</dbReference>
<protein>
    <recommendedName>
        <fullName evidence="15 19">Probable tRNA sulfurtransferase</fullName>
        <ecNumber evidence="14 19">2.8.1.4</ecNumber>
    </recommendedName>
    <alternativeName>
        <fullName evidence="16 19">Sulfur carrier protein ThiS sulfurtransferase</fullName>
    </alternativeName>
    <alternativeName>
        <fullName evidence="17 19">Thiamine biosynthesis protein ThiI</fullName>
    </alternativeName>
    <alternativeName>
        <fullName evidence="18 19">tRNA 4-thiouridine synthase</fullName>
    </alternativeName>
</protein>
<evidence type="ECO:0000256" key="1">
    <source>
        <dbReference type="ARBA" id="ARBA00004496"/>
    </source>
</evidence>
<evidence type="ECO:0000256" key="11">
    <source>
        <dbReference type="ARBA" id="ARBA00052330"/>
    </source>
</evidence>
<comment type="caution">
    <text evidence="21">The sequence shown here is derived from an EMBL/GenBank/DDBJ whole genome shotgun (WGS) entry which is preliminary data.</text>
</comment>
<evidence type="ECO:0000256" key="18">
    <source>
        <dbReference type="ARBA" id="ARBA00080570"/>
    </source>
</evidence>
<dbReference type="InterPro" id="IPR020536">
    <property type="entry name" value="ThiI_AANH"/>
</dbReference>
<evidence type="ECO:0000256" key="9">
    <source>
        <dbReference type="ARBA" id="ARBA00022977"/>
    </source>
</evidence>
<evidence type="ECO:0000256" key="6">
    <source>
        <dbReference type="ARBA" id="ARBA00022741"/>
    </source>
</evidence>
<dbReference type="PANTHER" id="PTHR43209:SF1">
    <property type="entry name" value="TRNA SULFURTRANSFERASE"/>
    <property type="match status" value="1"/>
</dbReference>
<evidence type="ECO:0000256" key="12">
    <source>
        <dbReference type="ARBA" id="ARBA00058382"/>
    </source>
</evidence>
<dbReference type="GO" id="GO:0009229">
    <property type="term" value="P:thiamine diphosphate biosynthetic process"/>
    <property type="evidence" value="ECO:0007669"/>
    <property type="project" value="UniProtKB-UniRule"/>
</dbReference>
<dbReference type="Gene3D" id="3.30.2130.30">
    <property type="match status" value="1"/>
</dbReference>
<comment type="subcellular location">
    <subcellularLocation>
        <location evidence="1 19">Cytoplasm</location>
    </subcellularLocation>
</comment>
<dbReference type="UniPathway" id="UPA00060"/>
<dbReference type="GO" id="GO:0004810">
    <property type="term" value="F:CCA tRNA nucleotidyltransferase activity"/>
    <property type="evidence" value="ECO:0007669"/>
    <property type="project" value="InterPro"/>
</dbReference>
<dbReference type="CDD" id="cd11716">
    <property type="entry name" value="THUMP_ThiI"/>
    <property type="match status" value="1"/>
</dbReference>
<dbReference type="AlphaFoldDB" id="A0A6A8M9G4"/>
<dbReference type="InterPro" id="IPR054173">
    <property type="entry name" value="ThiI_fer"/>
</dbReference>
<dbReference type="InterPro" id="IPR049961">
    <property type="entry name" value="ThiI_N"/>
</dbReference>